<protein>
    <submittedName>
        <fullName evidence="4">Chromosome partitioning protein ParB</fullName>
    </submittedName>
</protein>
<dbReference type="CDD" id="cd16394">
    <property type="entry name" value="sopB_N"/>
    <property type="match status" value="1"/>
</dbReference>
<dbReference type="GO" id="GO:0003677">
    <property type="term" value="F:DNA binding"/>
    <property type="evidence" value="ECO:0007669"/>
    <property type="project" value="UniProtKB-KW"/>
</dbReference>
<dbReference type="OrthoDB" id="5719994at2"/>
<evidence type="ECO:0000256" key="1">
    <source>
        <dbReference type="ARBA" id="ARBA00006295"/>
    </source>
</evidence>
<dbReference type="AlphaFoldDB" id="A0A1C3EBT0"/>
<dbReference type="InterPro" id="IPR004437">
    <property type="entry name" value="ParB/RepB/Spo0J"/>
</dbReference>
<evidence type="ECO:0000259" key="3">
    <source>
        <dbReference type="SMART" id="SM00470"/>
    </source>
</evidence>
<evidence type="ECO:0000313" key="5">
    <source>
        <dbReference type="Proteomes" id="UP000094936"/>
    </source>
</evidence>
<dbReference type="Proteomes" id="UP000094936">
    <property type="component" value="Unassembled WGS sequence"/>
</dbReference>
<evidence type="ECO:0000313" key="4">
    <source>
        <dbReference type="EMBL" id="ODA30644.1"/>
    </source>
</evidence>
<reference evidence="4 5" key="1">
    <citation type="submission" date="2016-05" db="EMBL/GenBank/DDBJ databases">
        <title>Genomic Taxonomy of the Vibrionaceae.</title>
        <authorList>
            <person name="Gomez-Gil B."/>
            <person name="Enciso-Ibarra J."/>
        </authorList>
    </citation>
    <scope>NUCLEOTIDE SEQUENCE [LARGE SCALE GENOMIC DNA]</scope>
    <source>
        <strain evidence="4 5">CAIM 1920</strain>
    </source>
</reference>
<dbReference type="Pfam" id="PF08775">
    <property type="entry name" value="ParB"/>
    <property type="match status" value="1"/>
</dbReference>
<dbReference type="STRING" id="1080227.A8L45_19780"/>
<dbReference type="InterPro" id="IPR003115">
    <property type="entry name" value="ParB_N"/>
</dbReference>
<evidence type="ECO:0000256" key="2">
    <source>
        <dbReference type="ARBA" id="ARBA00023125"/>
    </source>
</evidence>
<dbReference type="PANTHER" id="PTHR38973">
    <property type="entry name" value="PLASMID PARTITIONING CONTROL PROTEIN-RELATED"/>
    <property type="match status" value="1"/>
</dbReference>
<gene>
    <name evidence="4" type="ORF">A8L45_19780</name>
</gene>
<accession>A0A1C3EBT0</accession>
<dbReference type="SMART" id="SM00470">
    <property type="entry name" value="ParB"/>
    <property type="match status" value="1"/>
</dbReference>
<dbReference type="RefSeq" id="WP_068905082.1">
    <property type="nucleotide sequence ID" value="NZ_JBHUIF010000017.1"/>
</dbReference>
<keyword evidence="2" id="KW-0238">DNA-binding</keyword>
<feature type="domain" description="ParB-like N-terminal" evidence="3">
    <location>
        <begin position="48"/>
        <end position="136"/>
    </location>
</feature>
<dbReference type="PANTHER" id="PTHR38973:SF1">
    <property type="entry name" value="PLASMID PARTITION PROTEIN B"/>
    <property type="match status" value="1"/>
</dbReference>
<dbReference type="Gene3D" id="1.10.10.2830">
    <property type="match status" value="1"/>
</dbReference>
<comment type="similarity">
    <text evidence="1">Belongs to the ParB family.</text>
</comment>
<sequence length="320" mass="35494">MKKRTPIGRKFDTQLLKDEPATARTHTYTLASGEKATFTLSRVDHDKLDANTFVDSQTNGRDQQALTEDSVADISRTLVLQQFFPAIGRKGDDGRVEILDGSRRRAAALFSGTGLDILVTEQPLSQSDARQLAADIQTAREHNLREVGQRLLLLKQQGMSQKAIAASEKLSPAKVTRAIQAASVPADMLSVFPVQSELSYPDYKLLLALSESFAEAGRDLVDLIAAVMVEQETLSRDVAADAYKESLMRAYRQQATALMAKPQKAKVTTQPLWRFDDKDTYARRKQKDRTVSFEFSRLPKSVIKDLDAAVEAVLKKHLAS</sequence>
<organism evidence="4 5">
    <name type="scientific">Veronia pacifica</name>
    <dbReference type="NCBI Taxonomy" id="1080227"/>
    <lineage>
        <taxon>Bacteria</taxon>
        <taxon>Pseudomonadati</taxon>
        <taxon>Pseudomonadota</taxon>
        <taxon>Gammaproteobacteria</taxon>
        <taxon>Vibrionales</taxon>
        <taxon>Vibrionaceae</taxon>
        <taxon>Veronia</taxon>
    </lineage>
</organism>
<keyword evidence="5" id="KW-1185">Reference proteome</keyword>
<comment type="caution">
    <text evidence="4">The sequence shown here is derived from an EMBL/GenBank/DDBJ whole genome shotgun (WGS) entry which is preliminary data.</text>
</comment>
<dbReference type="InterPro" id="IPR014884">
    <property type="entry name" value="ParB_fam_C"/>
</dbReference>
<proteinExistence type="inferred from homology"/>
<dbReference type="NCBIfam" id="TIGR00180">
    <property type="entry name" value="parB_part"/>
    <property type="match status" value="1"/>
</dbReference>
<dbReference type="EMBL" id="LYBM01000050">
    <property type="protein sequence ID" value="ODA30644.1"/>
    <property type="molecule type" value="Genomic_DNA"/>
</dbReference>
<name>A0A1C3EBT0_9GAMM</name>